<keyword evidence="1" id="KW-0812">Transmembrane</keyword>
<dbReference type="STRING" id="1796606.A2G96_26185"/>
<protein>
    <submittedName>
        <fullName evidence="2">Uncharacterized protein</fullName>
    </submittedName>
</protein>
<dbReference type="AlphaFoldDB" id="A0A142JT83"/>
<evidence type="ECO:0000313" key="3">
    <source>
        <dbReference type="Proteomes" id="UP000075238"/>
    </source>
</evidence>
<keyword evidence="1" id="KW-0472">Membrane</keyword>
<accession>A0A142JT83</accession>
<keyword evidence="1" id="KW-1133">Transmembrane helix</keyword>
<feature type="transmembrane region" description="Helical" evidence="1">
    <location>
        <begin position="80"/>
        <end position="102"/>
    </location>
</feature>
<dbReference type="KEGG" id="cnan:A2G96_26185"/>
<evidence type="ECO:0000313" key="2">
    <source>
        <dbReference type="EMBL" id="AMR81295.1"/>
    </source>
</evidence>
<proteinExistence type="predicted"/>
<feature type="transmembrane region" description="Helical" evidence="1">
    <location>
        <begin position="114"/>
        <end position="138"/>
    </location>
</feature>
<gene>
    <name evidence="2" type="ORF">A2G96_26185</name>
</gene>
<dbReference type="EMBL" id="CP014845">
    <property type="protein sequence ID" value="AMR81295.1"/>
    <property type="molecule type" value="Genomic_DNA"/>
</dbReference>
<dbReference type="Proteomes" id="UP000075238">
    <property type="component" value="Chromosome 2"/>
</dbReference>
<feature type="transmembrane region" description="Helical" evidence="1">
    <location>
        <begin position="41"/>
        <end position="60"/>
    </location>
</feature>
<evidence type="ECO:0000256" key="1">
    <source>
        <dbReference type="SAM" id="Phobius"/>
    </source>
</evidence>
<organism evidence="2 3">
    <name type="scientific">Cupriavidus nantongensis</name>
    <dbReference type="NCBI Taxonomy" id="1796606"/>
    <lineage>
        <taxon>Bacteria</taxon>
        <taxon>Pseudomonadati</taxon>
        <taxon>Pseudomonadota</taxon>
        <taxon>Betaproteobacteria</taxon>
        <taxon>Burkholderiales</taxon>
        <taxon>Burkholderiaceae</taxon>
        <taxon>Cupriavidus</taxon>
    </lineage>
</organism>
<name>A0A142JT83_9BURK</name>
<sequence length="230" mass="24551">MKGDGQGDVQYGARMQPVIESSDSTVASASANPGRSSAFKAGIAIGIIVSITTAMVMVLGEVDPYPLGGNQSLRWWLLRFPLVFAGLFIFIMAQTLLAALIRPIGPQISDAGSGLLYSLFPCALMLVAFEGATVMNLYNAAYGTPLAVTAQRWNTTIQPAAHRTPARTYVQYKVLTGPMKDEVFSVGRYGAVGHGNYGDQGNAALLYLRTSWMGASVVSVKEQADTLHKN</sequence>
<reference evidence="2 3" key="1">
    <citation type="submission" date="2016-03" db="EMBL/GenBank/DDBJ databases">
        <title>Complete genome sequence of a novel chlorpyrifos degrading bacterium, Cupriavidus nantongensis sp. X1.</title>
        <authorList>
            <person name="Fang L."/>
        </authorList>
    </citation>
    <scope>NUCLEOTIDE SEQUENCE [LARGE SCALE GENOMIC DNA]</scope>
    <source>
        <strain evidence="2 3">X1</strain>
    </source>
</reference>
<keyword evidence="3" id="KW-1185">Reference proteome</keyword>